<evidence type="ECO:0000256" key="3">
    <source>
        <dbReference type="ARBA" id="ARBA00022801"/>
    </source>
</evidence>
<dbReference type="Pfam" id="PF00929">
    <property type="entry name" value="RNase_T"/>
    <property type="match status" value="1"/>
</dbReference>
<keyword evidence="3" id="KW-0378">Hydrolase</keyword>
<dbReference type="GO" id="GO:0003676">
    <property type="term" value="F:nucleic acid binding"/>
    <property type="evidence" value="ECO:0007669"/>
    <property type="project" value="InterPro"/>
</dbReference>
<dbReference type="InterPro" id="IPR013520">
    <property type="entry name" value="Ribonucl_H"/>
</dbReference>
<evidence type="ECO:0000313" key="6">
    <source>
        <dbReference type="EMBL" id="WFD24688.1"/>
    </source>
</evidence>
<keyword evidence="7" id="KW-1185">Reference proteome</keyword>
<proteinExistence type="inferred from homology"/>
<gene>
    <name evidence="6" type="primary">rex2</name>
    <name evidence="6" type="ORF">MEQU1_003391</name>
</gene>
<dbReference type="Proteomes" id="UP001214415">
    <property type="component" value="Chromosome 7"/>
</dbReference>
<dbReference type="GO" id="GO:0005739">
    <property type="term" value="C:mitochondrion"/>
    <property type="evidence" value="ECO:0007669"/>
    <property type="project" value="TreeGrafter"/>
</dbReference>
<dbReference type="EMBL" id="CP119906">
    <property type="protein sequence ID" value="WFD24688.1"/>
    <property type="molecule type" value="Genomic_DNA"/>
</dbReference>
<evidence type="ECO:0000313" key="7">
    <source>
        <dbReference type="Proteomes" id="UP001214415"/>
    </source>
</evidence>
<dbReference type="AlphaFoldDB" id="A0AAF0EFM2"/>
<accession>A0AAF0EFM2</accession>
<dbReference type="InterPro" id="IPR022894">
    <property type="entry name" value="Oligoribonuclease"/>
</dbReference>
<evidence type="ECO:0000256" key="2">
    <source>
        <dbReference type="ARBA" id="ARBA00022722"/>
    </source>
</evidence>
<feature type="domain" description="Exonuclease" evidence="5">
    <location>
        <begin position="1"/>
        <end position="135"/>
    </location>
</feature>
<evidence type="ECO:0000256" key="4">
    <source>
        <dbReference type="ARBA" id="ARBA00022839"/>
    </source>
</evidence>
<sequence>MTGLDLNKDRLLEVACIITDGQLKPVDEGVSYVIQTDPAVLASMDEWYTSTHTQTGLMAACTDPARSHSHADVRTAILAYVLDRIPDAKTACLTGSTVHADKSFLQNEMPELVDHLHYRIVDVSTIKELVRRWYGADAVPPKRAGVAHRHVFRAPG</sequence>
<keyword evidence="4" id="KW-0269">Exonuclease</keyword>
<evidence type="ECO:0000256" key="1">
    <source>
        <dbReference type="ARBA" id="ARBA00009921"/>
    </source>
</evidence>
<dbReference type="PANTHER" id="PTHR11046:SF0">
    <property type="entry name" value="OLIGORIBONUCLEASE, MITOCHONDRIAL"/>
    <property type="match status" value="1"/>
</dbReference>
<dbReference type="CDD" id="cd06135">
    <property type="entry name" value="Orn"/>
    <property type="match status" value="1"/>
</dbReference>
<comment type="similarity">
    <text evidence="1">Belongs to the oligoribonuclease family.</text>
</comment>
<dbReference type="GO" id="GO:0000175">
    <property type="term" value="F:3'-5'-RNA exonuclease activity"/>
    <property type="evidence" value="ECO:0007669"/>
    <property type="project" value="InterPro"/>
</dbReference>
<dbReference type="NCBIfam" id="NF003765">
    <property type="entry name" value="PRK05359.1"/>
    <property type="match status" value="1"/>
</dbReference>
<protein>
    <submittedName>
        <fullName evidence="6">Phosphatidylinositol 3,4,5-trisphosphate-dependent Rac exchanger 2 protein</fullName>
    </submittedName>
</protein>
<name>A0AAF0EFM2_9BASI</name>
<dbReference type="PANTHER" id="PTHR11046">
    <property type="entry name" value="OLIGORIBONUCLEASE, MITOCHONDRIAL"/>
    <property type="match status" value="1"/>
</dbReference>
<dbReference type="SUPFAM" id="SSF53098">
    <property type="entry name" value="Ribonuclease H-like"/>
    <property type="match status" value="1"/>
</dbReference>
<reference evidence="6" key="1">
    <citation type="submission" date="2023-03" db="EMBL/GenBank/DDBJ databases">
        <title>Mating type loci evolution in Malassezia.</title>
        <authorList>
            <person name="Coelho M.A."/>
        </authorList>
    </citation>
    <scope>NUCLEOTIDE SEQUENCE</scope>
    <source>
        <strain evidence="6">CBS 12830</strain>
    </source>
</reference>
<dbReference type="InterPro" id="IPR036397">
    <property type="entry name" value="RNaseH_sf"/>
</dbReference>
<dbReference type="Gene3D" id="3.30.420.10">
    <property type="entry name" value="Ribonuclease H-like superfamily/Ribonuclease H"/>
    <property type="match status" value="1"/>
</dbReference>
<evidence type="ECO:0000259" key="5">
    <source>
        <dbReference type="Pfam" id="PF00929"/>
    </source>
</evidence>
<organism evidence="6 7">
    <name type="scientific">Malassezia equina</name>
    <dbReference type="NCBI Taxonomy" id="1381935"/>
    <lineage>
        <taxon>Eukaryota</taxon>
        <taxon>Fungi</taxon>
        <taxon>Dikarya</taxon>
        <taxon>Basidiomycota</taxon>
        <taxon>Ustilaginomycotina</taxon>
        <taxon>Malasseziomycetes</taxon>
        <taxon>Malasseziales</taxon>
        <taxon>Malasseziaceae</taxon>
        <taxon>Malassezia</taxon>
    </lineage>
</organism>
<keyword evidence="2" id="KW-0540">Nuclease</keyword>
<dbReference type="InterPro" id="IPR012337">
    <property type="entry name" value="RNaseH-like_sf"/>
</dbReference>